<evidence type="ECO:0000256" key="1">
    <source>
        <dbReference type="ARBA" id="ARBA00000451"/>
    </source>
</evidence>
<organism evidence="6 7">
    <name type="scientific">Pichia membranifaciens NRRL Y-2026</name>
    <dbReference type="NCBI Taxonomy" id="763406"/>
    <lineage>
        <taxon>Eukaryota</taxon>
        <taxon>Fungi</taxon>
        <taxon>Dikarya</taxon>
        <taxon>Ascomycota</taxon>
        <taxon>Saccharomycotina</taxon>
        <taxon>Pichiomycetes</taxon>
        <taxon>Pichiales</taxon>
        <taxon>Pichiaceae</taxon>
        <taxon>Pichia</taxon>
    </lineage>
</organism>
<dbReference type="GO" id="GO:0005737">
    <property type="term" value="C:cytoplasm"/>
    <property type="evidence" value="ECO:0007669"/>
    <property type="project" value="TreeGrafter"/>
</dbReference>
<evidence type="ECO:0000256" key="2">
    <source>
        <dbReference type="ARBA" id="ARBA00012489"/>
    </source>
</evidence>
<sequence length="1623" mass="185426">MALVENAKQKGFSTPQSVANPFLMKMIHNETLDEDIIWSYTEKMITDSKSMDSEKSWEALLTNLQILDLLISRNTNLHVLQGLICTIFQTFLYLKANSIKEDIKLLTILNYQDKDICNAAETQQRAYLQIKTSLLRIYSLDASSVKSQFKELTQNYDSNSDFYKLLVQFSFQSTEIAFALSYSFIKLSLSTKTAYKLVFLILATHYSVFTGNIKSELFDKIAKDGKQMFIKSDNLIYKLASSHLYALDRVCELKRYNVKPLDTLIEAFSKFETDKVQKKIPEKVSSFSELLQPLVNMNLSDNISTLLDSKRLDDLLSSKSFVKQFGIIIRNLDIDNSSGTQTLFKIISFLTSNPERHELVIIFLDPVLIKLKDLKCTSANTEMIHSNLEKLANFMIGINLTKKLTNLSRLFFHFGNIALMFEPEKSVIFWASFLRCDRYLCSSMSINETTLKRLYYISSDQISKANFEVAIAVQLLLLNTALSDGNVFDYESFLQHDYHTSVKLITNCLVHKSQCSKILFEHIQNESLITALVLSVVKLLESMNLGDQKEILISQLIIVQKESLNDTGLFLYFLSRISMIINFPISFKNSSLSFNLDSAVIDYENLVIPHLYILQSYSNARYSPQFLLKCCDMVKVWIKKIDCKHTEYEFEIIKCIYFALQYNNLHNICLEITRAYFNKRVGLLSKNNHTLLISFIIDSLLFLEKFMECKDFIDKNKELCHTDKIRTYEEMNLSISILQLLTKTDDLNVISKCQQIHLMLSSNEMFSISKQGDKYKAVELLIMHSKFCLVLGLYPTSGHLNSVTNINKSMSIMQSIFKNFLLQAPRTPSLNINFKSLLKIRFSLEMLYCYNSIIEQFSIVGLGKEFNHYLKELDMFIKVQPSINLQYYYNLKLLEFSTRQDAVGTASQYLQYINSIRDDICTDQNELVEIYYLMVIENYARKKGDEKTVIATSNKLDGIIFRCLKSENCNSLLIKQVATILWRRFDNFCKVGVAASQILSTKKYFELLSKLESQLTVLKSFNLSLISDSNGVSCYPLRNSGLKLTIPNNGTAELQNLNLKLINHFKDTFGFSTVEVSKSKLCMIINCFTALVSCDNLVNADNQMSRIISLSDQFWYRPFELEKELALDSQTQKNLLPTILDGPIPPFVPRDQKFSLKSVLPAEWQVLTIDYVPSTDSLVLVRHNYKSDDPLFVSISLKRKDSQHSFPNILSSLKSIIAESDKTTSPEVTKNIKSYEEKLRWWELRKALDKKLEDLLSLIDAEWFGGFNSLFQLSTASSEDVKHFKHSLVQLIAEKSRLKGIDDALIQKNLLDIHGEIYELFLNIDRINVEKVANLLHFLLGKIELEDAFRFDDDAILSVARQTKAMIVGLEKNRISNSDVPFHTVLVPGASCIQIPWESIPSLRAKSVTRMPTLFQLKDHLIKYKNLLDNGIDACKGYYVINPGGDLQRTEANLSPKFRHLDGWNGLVGEVPDDSNILKAFDEKNLYIYAGHGGGEQYIKSKNIKKRDFIPPSLLLGCSSGLLKGGGSIHPYGTAYNYINGGCPMLLVNMWDVTDKDIDLFTISALTKWGFFVDYDSFDPFDISVNNSTISLSVAEARNVCKLKYLNGAAPIIYGLPLRLETI</sequence>
<dbReference type="GeneID" id="30177953"/>
<dbReference type="RefSeq" id="XP_019017867.1">
    <property type="nucleotide sequence ID" value="XM_019161266.1"/>
</dbReference>
<dbReference type="GO" id="GO:0044732">
    <property type="term" value="C:mitotic spindle pole body"/>
    <property type="evidence" value="ECO:0007669"/>
    <property type="project" value="TreeGrafter"/>
</dbReference>
<dbReference type="GO" id="GO:0006508">
    <property type="term" value="P:proteolysis"/>
    <property type="evidence" value="ECO:0007669"/>
    <property type="project" value="InterPro"/>
</dbReference>
<evidence type="ECO:0000256" key="3">
    <source>
        <dbReference type="ARBA" id="ARBA00022801"/>
    </source>
</evidence>
<dbReference type="PANTHER" id="PTHR12792:SF0">
    <property type="entry name" value="SEPARIN"/>
    <property type="match status" value="1"/>
</dbReference>
<proteinExistence type="predicted"/>
<gene>
    <name evidence="6" type="ORF">PICMEDRAFT_16581</name>
</gene>
<dbReference type="EC" id="3.4.22.49" evidence="2"/>
<dbReference type="STRING" id="763406.A0A1E3NKT6"/>
<dbReference type="OrthoDB" id="10255632at2759"/>
<accession>A0A1E3NKT6</accession>
<dbReference type="PROSITE" id="PS51700">
    <property type="entry name" value="SEPARIN"/>
    <property type="match status" value="1"/>
</dbReference>
<reference evidence="6 7" key="1">
    <citation type="journal article" date="2016" name="Proc. Natl. Acad. Sci. U.S.A.">
        <title>Comparative genomics of biotechnologically important yeasts.</title>
        <authorList>
            <person name="Riley R."/>
            <person name="Haridas S."/>
            <person name="Wolfe K.H."/>
            <person name="Lopes M.R."/>
            <person name="Hittinger C.T."/>
            <person name="Goeker M."/>
            <person name="Salamov A.A."/>
            <person name="Wisecaver J.H."/>
            <person name="Long T.M."/>
            <person name="Calvey C.H."/>
            <person name="Aerts A.L."/>
            <person name="Barry K.W."/>
            <person name="Choi C."/>
            <person name="Clum A."/>
            <person name="Coughlan A.Y."/>
            <person name="Deshpande S."/>
            <person name="Douglass A.P."/>
            <person name="Hanson S.J."/>
            <person name="Klenk H.-P."/>
            <person name="LaButti K.M."/>
            <person name="Lapidus A."/>
            <person name="Lindquist E.A."/>
            <person name="Lipzen A.M."/>
            <person name="Meier-Kolthoff J.P."/>
            <person name="Ohm R.A."/>
            <person name="Otillar R.P."/>
            <person name="Pangilinan J.L."/>
            <person name="Peng Y."/>
            <person name="Rokas A."/>
            <person name="Rosa C.A."/>
            <person name="Scheuner C."/>
            <person name="Sibirny A.A."/>
            <person name="Slot J.C."/>
            <person name="Stielow J.B."/>
            <person name="Sun H."/>
            <person name="Kurtzman C.P."/>
            <person name="Blackwell M."/>
            <person name="Grigoriev I.V."/>
            <person name="Jeffries T.W."/>
        </authorList>
    </citation>
    <scope>NUCLEOTIDE SEQUENCE [LARGE SCALE GENOMIC DNA]</scope>
    <source>
        <strain evidence="6 7">NRRL Y-2026</strain>
    </source>
</reference>
<keyword evidence="4" id="KW-0159">Chromosome partition</keyword>
<name>A0A1E3NKT6_9ASCO</name>
<dbReference type="GO" id="GO:0072686">
    <property type="term" value="C:mitotic spindle"/>
    <property type="evidence" value="ECO:0007669"/>
    <property type="project" value="TreeGrafter"/>
</dbReference>
<evidence type="ECO:0000313" key="6">
    <source>
        <dbReference type="EMBL" id="ODQ46754.1"/>
    </source>
</evidence>
<feature type="domain" description="Peptidase C50" evidence="5">
    <location>
        <begin position="1434"/>
        <end position="1529"/>
    </location>
</feature>
<keyword evidence="7" id="KW-1185">Reference proteome</keyword>
<evidence type="ECO:0000313" key="7">
    <source>
        <dbReference type="Proteomes" id="UP000094455"/>
    </source>
</evidence>
<dbReference type="GO" id="GO:0051307">
    <property type="term" value="P:meiotic chromosome separation"/>
    <property type="evidence" value="ECO:0007669"/>
    <property type="project" value="TreeGrafter"/>
</dbReference>
<dbReference type="PANTHER" id="PTHR12792">
    <property type="entry name" value="EXTRA SPINDLE POLES 1-RELATED"/>
    <property type="match status" value="1"/>
</dbReference>
<dbReference type="GO" id="GO:0004197">
    <property type="term" value="F:cysteine-type endopeptidase activity"/>
    <property type="evidence" value="ECO:0007669"/>
    <property type="project" value="InterPro"/>
</dbReference>
<dbReference type="Proteomes" id="UP000094455">
    <property type="component" value="Unassembled WGS sequence"/>
</dbReference>
<comment type="catalytic activity">
    <reaction evidence="1">
        <text>All bonds known to be hydrolyzed by this endopeptidase have arginine in P1 and an acidic residue in P4. P6 is often occupied by an acidic residue or by a hydroxy-amino-acid residue, the phosphorylation of which enhances cleavage.</text>
        <dbReference type="EC" id="3.4.22.49"/>
    </reaction>
</comment>
<protein>
    <recommendedName>
        <fullName evidence="2">separase</fullName>
        <ecNumber evidence="2">3.4.22.49</ecNumber>
    </recommendedName>
</protein>
<dbReference type="InterPro" id="IPR005314">
    <property type="entry name" value="Peptidase_C50"/>
</dbReference>
<evidence type="ECO:0000256" key="4">
    <source>
        <dbReference type="ARBA" id="ARBA00022829"/>
    </source>
</evidence>
<evidence type="ECO:0000259" key="5">
    <source>
        <dbReference type="PROSITE" id="PS51700"/>
    </source>
</evidence>
<dbReference type="InterPro" id="IPR030397">
    <property type="entry name" value="SEPARIN_core_dom"/>
</dbReference>
<keyword evidence="3" id="KW-0378">Hydrolase</keyword>
<dbReference type="GO" id="GO:0005634">
    <property type="term" value="C:nucleus"/>
    <property type="evidence" value="ECO:0007669"/>
    <property type="project" value="InterPro"/>
</dbReference>
<dbReference type="EMBL" id="KV454003">
    <property type="protein sequence ID" value="ODQ46754.1"/>
    <property type="molecule type" value="Genomic_DNA"/>
</dbReference>
<dbReference type="Pfam" id="PF03568">
    <property type="entry name" value="Separin_C"/>
    <property type="match status" value="1"/>
</dbReference>